<gene>
    <name evidence="4" type="ORF">NSPWAT_1645</name>
</gene>
<keyword evidence="3" id="KW-0460">Magnesium</keyword>
<dbReference type="EMBL" id="OX336137">
    <property type="protein sequence ID" value="CAI2718504.1"/>
    <property type="molecule type" value="Genomic_DNA"/>
</dbReference>
<dbReference type="InterPro" id="IPR051400">
    <property type="entry name" value="HAD-like_hydrolase"/>
</dbReference>
<evidence type="ECO:0000256" key="2">
    <source>
        <dbReference type="ARBA" id="ARBA00022801"/>
    </source>
</evidence>
<dbReference type="RefSeq" id="WP_282011399.1">
    <property type="nucleotide sequence ID" value="NZ_OX336137.1"/>
</dbReference>
<evidence type="ECO:0000313" key="4">
    <source>
        <dbReference type="EMBL" id="CAI2718504.1"/>
    </source>
</evidence>
<accession>A0ABM9HE81</accession>
<dbReference type="PANTHER" id="PTHR46470">
    <property type="entry name" value="N-ACYLNEURAMINATE-9-PHOSPHATASE"/>
    <property type="match status" value="1"/>
</dbReference>
<dbReference type="GO" id="GO:0018784">
    <property type="term" value="F:(S)-2-haloacid dehalogenase activity"/>
    <property type="evidence" value="ECO:0007669"/>
    <property type="project" value="UniProtKB-EC"/>
</dbReference>
<dbReference type="InterPro" id="IPR023214">
    <property type="entry name" value="HAD_sf"/>
</dbReference>
<protein>
    <submittedName>
        <fullName evidence="4">(S)-2-haloacid dehalogenase</fullName>
        <ecNumber evidence="4">3.8.1.2</ecNumber>
    </submittedName>
</protein>
<proteinExistence type="predicted"/>
<dbReference type="InterPro" id="IPR006549">
    <property type="entry name" value="HAD-SF_hydro_IIIA"/>
</dbReference>
<dbReference type="NCBIfam" id="TIGR01662">
    <property type="entry name" value="HAD-SF-IIIA"/>
    <property type="match status" value="1"/>
</dbReference>
<dbReference type="NCBIfam" id="TIGR01509">
    <property type="entry name" value="HAD-SF-IA-v3"/>
    <property type="match status" value="1"/>
</dbReference>
<dbReference type="Pfam" id="PF00702">
    <property type="entry name" value="Hydrolase"/>
    <property type="match status" value="1"/>
</dbReference>
<comment type="cofactor">
    <cofactor evidence="1">
        <name>Mg(2+)</name>
        <dbReference type="ChEBI" id="CHEBI:18420"/>
    </cofactor>
</comment>
<dbReference type="InterPro" id="IPR006439">
    <property type="entry name" value="HAD-SF_hydro_IA"/>
</dbReference>
<organism evidence="4 5">
    <name type="scientific">Nitrospina watsonii</name>
    <dbReference type="NCBI Taxonomy" id="1323948"/>
    <lineage>
        <taxon>Bacteria</taxon>
        <taxon>Pseudomonadati</taxon>
        <taxon>Nitrospinota/Tectimicrobiota group</taxon>
        <taxon>Nitrospinota</taxon>
        <taxon>Nitrospinia</taxon>
        <taxon>Nitrospinales</taxon>
        <taxon>Nitrospinaceae</taxon>
        <taxon>Nitrospina</taxon>
    </lineage>
</organism>
<dbReference type="SFLD" id="SFLDS00003">
    <property type="entry name" value="Haloacid_Dehalogenase"/>
    <property type="match status" value="1"/>
</dbReference>
<evidence type="ECO:0000256" key="3">
    <source>
        <dbReference type="ARBA" id="ARBA00022842"/>
    </source>
</evidence>
<dbReference type="SFLD" id="SFLDG01129">
    <property type="entry name" value="C1.5:_HAD__Beta-PGM__Phosphata"/>
    <property type="match status" value="1"/>
</dbReference>
<reference evidence="4 5" key="1">
    <citation type="submission" date="2022-09" db="EMBL/GenBank/DDBJ databases">
        <authorList>
            <person name="Kop L."/>
        </authorList>
    </citation>
    <scope>NUCLEOTIDE SEQUENCE [LARGE SCALE GENOMIC DNA]</scope>
    <source>
        <strain evidence="4 5">347</strain>
    </source>
</reference>
<evidence type="ECO:0000256" key="1">
    <source>
        <dbReference type="ARBA" id="ARBA00001946"/>
    </source>
</evidence>
<sequence>MSSPTQAVLFDWAYTLVDLVDEDDRAPLKKVFDHLAAKEVTLPDFDTAYQACHDIFYKMIAVSRESGLEARFEVALQSLFFRYNISLNGVATLRELLALYYEDIYAQRRVYPETVAALEALKGRGLRLGIVSNTTNPGYMKDREQQMLGLSHYFEFSIYSSEAPFRKPHSSIFHLAIDRLGLPAGRILFVGDNPAADIAGAQGVGMQTAWINRDHQPVPDGLKPDHVIHSLAEVPELVHPA</sequence>
<dbReference type="PRINTS" id="PR00413">
    <property type="entry name" value="HADHALOGNASE"/>
</dbReference>
<dbReference type="Proteomes" id="UP001157733">
    <property type="component" value="Chromosome"/>
</dbReference>
<dbReference type="PANTHER" id="PTHR46470:SF4">
    <property type="entry name" value="5-AMINO-6-(5-PHOSPHO-D-RIBITYLAMINO)URACIL PHOSPHATASE YIGB"/>
    <property type="match status" value="1"/>
</dbReference>
<dbReference type="Gene3D" id="1.20.120.710">
    <property type="entry name" value="Haloacid dehalogenase hydrolase-like domain"/>
    <property type="match status" value="1"/>
</dbReference>
<dbReference type="EC" id="3.8.1.2" evidence="4"/>
<evidence type="ECO:0000313" key="5">
    <source>
        <dbReference type="Proteomes" id="UP001157733"/>
    </source>
</evidence>
<dbReference type="InterPro" id="IPR036412">
    <property type="entry name" value="HAD-like_sf"/>
</dbReference>
<name>A0ABM9HE81_9BACT</name>
<dbReference type="Gene3D" id="3.40.50.1000">
    <property type="entry name" value="HAD superfamily/HAD-like"/>
    <property type="match status" value="1"/>
</dbReference>
<dbReference type="NCBIfam" id="TIGR01549">
    <property type="entry name" value="HAD-SF-IA-v1"/>
    <property type="match status" value="1"/>
</dbReference>
<keyword evidence="2 4" id="KW-0378">Hydrolase</keyword>
<keyword evidence="5" id="KW-1185">Reference proteome</keyword>
<dbReference type="SUPFAM" id="SSF56784">
    <property type="entry name" value="HAD-like"/>
    <property type="match status" value="1"/>
</dbReference>